<comment type="caution">
    <text evidence="2">The sequence shown here is derived from an EMBL/GenBank/DDBJ whole genome shotgun (WGS) entry which is preliminary data.</text>
</comment>
<organism evidence="2 3">
    <name type="scientific">Psilocybe cf. subviscida</name>
    <dbReference type="NCBI Taxonomy" id="2480587"/>
    <lineage>
        <taxon>Eukaryota</taxon>
        <taxon>Fungi</taxon>
        <taxon>Dikarya</taxon>
        <taxon>Basidiomycota</taxon>
        <taxon>Agaricomycotina</taxon>
        <taxon>Agaricomycetes</taxon>
        <taxon>Agaricomycetidae</taxon>
        <taxon>Agaricales</taxon>
        <taxon>Agaricineae</taxon>
        <taxon>Strophariaceae</taxon>
        <taxon>Psilocybe</taxon>
    </lineage>
</organism>
<feature type="compositionally biased region" description="Polar residues" evidence="1">
    <location>
        <begin position="864"/>
        <end position="873"/>
    </location>
</feature>
<dbReference type="PANTHER" id="PTHR48125">
    <property type="entry name" value="LP07818P1"/>
    <property type="match status" value="1"/>
</dbReference>
<feature type="compositionally biased region" description="Polar residues" evidence="1">
    <location>
        <begin position="895"/>
        <end position="906"/>
    </location>
</feature>
<evidence type="ECO:0008006" key="4">
    <source>
        <dbReference type="Google" id="ProtNLM"/>
    </source>
</evidence>
<feature type="region of interest" description="Disordered" evidence="1">
    <location>
        <begin position="1169"/>
        <end position="1316"/>
    </location>
</feature>
<protein>
    <recommendedName>
        <fullName evidence="4">Arrestin-like N-terminal domain-containing protein</fullName>
    </recommendedName>
</protein>
<dbReference type="PANTHER" id="PTHR48125:SF12">
    <property type="entry name" value="AT HOOK TRANSCRIPTION FACTOR FAMILY-RELATED"/>
    <property type="match status" value="1"/>
</dbReference>
<feature type="region of interest" description="Disordered" evidence="1">
    <location>
        <begin position="892"/>
        <end position="1015"/>
    </location>
</feature>
<evidence type="ECO:0000313" key="2">
    <source>
        <dbReference type="EMBL" id="KAF5327617.1"/>
    </source>
</evidence>
<evidence type="ECO:0000313" key="3">
    <source>
        <dbReference type="Proteomes" id="UP000567179"/>
    </source>
</evidence>
<name>A0A8H5BQE4_9AGAR</name>
<reference evidence="2 3" key="1">
    <citation type="journal article" date="2020" name="ISME J.">
        <title>Uncovering the hidden diversity of litter-decomposition mechanisms in mushroom-forming fungi.</title>
        <authorList>
            <person name="Floudas D."/>
            <person name="Bentzer J."/>
            <person name="Ahren D."/>
            <person name="Johansson T."/>
            <person name="Persson P."/>
            <person name="Tunlid A."/>
        </authorList>
    </citation>
    <scope>NUCLEOTIDE SEQUENCE [LARGE SCALE GENOMIC DNA]</scope>
    <source>
        <strain evidence="2 3">CBS 101986</strain>
    </source>
</reference>
<accession>A0A8H5BQE4</accession>
<dbReference type="InterPro" id="IPR014752">
    <property type="entry name" value="Arrestin-like_C"/>
</dbReference>
<gene>
    <name evidence="2" type="ORF">D9619_005031</name>
</gene>
<feature type="compositionally biased region" description="Polar residues" evidence="1">
    <location>
        <begin position="1047"/>
        <end position="1059"/>
    </location>
</feature>
<dbReference type="OrthoDB" id="298939at2759"/>
<dbReference type="Proteomes" id="UP000567179">
    <property type="component" value="Unassembled WGS sequence"/>
</dbReference>
<feature type="compositionally biased region" description="Polar residues" evidence="1">
    <location>
        <begin position="1385"/>
        <end position="1397"/>
    </location>
</feature>
<feature type="compositionally biased region" description="Pro residues" evidence="1">
    <location>
        <begin position="1401"/>
        <end position="1410"/>
    </location>
</feature>
<keyword evidence="3" id="KW-1185">Reference proteome</keyword>
<feature type="region of interest" description="Disordered" evidence="1">
    <location>
        <begin position="1047"/>
        <end position="1136"/>
    </location>
</feature>
<feature type="region of interest" description="Disordered" evidence="1">
    <location>
        <begin position="1362"/>
        <end position="1417"/>
    </location>
</feature>
<sequence>MASSKAPPEPMNSQPNHSKVKVTLTLPDPTFVAGGHVSGKLEMECRTDKGLGLGIMMIELFAVQELSSRDHSATSTFLHSRRLFQGPGLPPSNAVEAYPQPGDPPLPPDYHQARKGRSTFLFRIPLPATCPPSLVFGTGLAKVRYELRASVGVFWKSERRLVVDKRAIDVVAAFPYDVVPPEGIVVGENGKLWMQGKLVGANIVSGSPACIELQVKNHSAKKNTGLTVSLTRTLYLPGATSAPLQISDILTVVPFRGPEYIIPPGAEGIANLVFDVPKQARGVSGGFLDGEESENGTGLRRTESLFEIRCKAEVKLTMGVGSKDIVLEIPVEVVHPLALPPPQEVPGPYYTPTDAMPGQPAPYPEYAPYYPPASPVHGIPYMDPVHNQVWFPPPPLPHQPLASYPYQGDVYSQPQAYPAAPHAYYDPGQFSPSPGPFAAVPALPPISVPQLGVPAYIQRPSSAGPVFAASEIPAPMIPGLPVGFPQQSLLPLHPPLHEAGPQHQVQETGNFLAGQHTYPEPESQEGKGERASRITHHLRMLSRNRSVSPQSHRYPLPQPPPAQNAQAYSNGQTLGLPVQPFQPPVAGPTTPVAPRAKETAVLYSPRPQLTPKTSFTRDPVLGMTRTKSDRVDELEKMADEVAKKSTDLSADLPRGAGEGMIVREIVMAKKAAEDIVNDQLNMNKTLPGPPVPSGKHLAALPARPRADLYFDGGAPLVPETQPLPSDQTPPTPALVALPSRQKSQREELRTEGGLDALERRLLAEVGTRKMDTRHFGRDKRPDVRSVLPIDTSASVTAPIAIPSKSPEPLDDSAISSLTLAGGLAGGEDSDGEFDGKTHKAGGSRSGGGSSVGREGGLHQRMRQRAQQVSTPTRTLAIERERAREAGEDIFGEMDWSSNFANQPQEPEQSRMAPVAQPAGKKAKGSNKSAAAKGRVAAWLGCIDPDVPPQEQIIPPSPSVLRHSEAELDDVPTPPSSQAVPPPDRDSKTPGPESRQTQPTEVDASPNPRSSGFVPISALKRRSIDAQPLLLSTFNTVVQEARRVQDLWSSATSPGNSNGGESERNPLSGVPSPAPIPDSSRAGNKPSLPLSYSAAARNVRKTPETSRVAVSTQASAAPPPPPPRDKVRALFPPSSHKVVDPEIKYDIRSARGGRGGKVTQVANLWASGAINSSNSGVKKDAEVRPNPAIVEKKLPPPPPPEKMLFSAALMTPSPRRKQPAVPAPANSSGVAQVRPLDGAQKRPDSRALFGPPNANALPVPPAPKRSGSSAALSTPEGGAVPPITKESFAAAQQRRPATAMSFNSRQVPPPVAKPPAMPAMKMTKAQFGLGAKASKPGVIKATSDPAVVSSSHAIPMLSTTASLARPHPAASATGAPVFPRPAMMPTTLTSSKPKLNTSSQVPDPPRAPSPSKPLDLAFGQARLRDLIKKYQGHGQKT</sequence>
<evidence type="ECO:0000256" key="1">
    <source>
        <dbReference type="SAM" id="MobiDB-lite"/>
    </source>
</evidence>
<feature type="compositionally biased region" description="Gly residues" evidence="1">
    <location>
        <begin position="843"/>
        <end position="854"/>
    </location>
</feature>
<feature type="compositionally biased region" description="Pro residues" evidence="1">
    <location>
        <begin position="1306"/>
        <end position="1316"/>
    </location>
</feature>
<dbReference type="EMBL" id="JAACJJ010000014">
    <property type="protein sequence ID" value="KAF5327617.1"/>
    <property type="molecule type" value="Genomic_DNA"/>
</dbReference>
<feature type="region of interest" description="Disordered" evidence="1">
    <location>
        <begin position="820"/>
        <end position="878"/>
    </location>
</feature>
<feature type="region of interest" description="Disordered" evidence="1">
    <location>
        <begin position="544"/>
        <end position="576"/>
    </location>
</feature>
<proteinExistence type="predicted"/>
<dbReference type="Gene3D" id="2.60.40.640">
    <property type="match status" value="1"/>
</dbReference>